<sequence>MASSLAKVFNILKESGIDLYIEKFNEKMIGIAKERHLLLAVPFSKIRKDPDLDHTLKSVADVLTSTIMKLLMPDSGISAQKVSSFYFREPIPTAQRPILFSCKVRSKNQPTYHIQTTIRQDNLDSTQPSLLAASHNHFHLSDHLLPRHRCIASCRQSNIASDRDNVEQQQLLPLSPSFTGAVERSEISSRREIVLNRSAAIDIQQVLPYVDLESSSDDGEEVDPFEREQYLALFGTIEQGSRAEVAREEASTRDCRQTAELGSSTSTTLVLRRMSIDAPISSNPRETKCPSSSRQQPRKREVTASIVEVAQPKKFKPIEKISYNFSLINLYSRSSSDTTILKDNLKKVGITSVKIMETVKLPICQENRHLVFFSVLGKNDAKQLSYLVHSSDWKSLFTGIEKKKASPFFWYDVDVRGVIEAILIAKYRFITKTGIGKTYSEEKQTHDALRLAVADPTAMAQTRQVF</sequence>
<gene>
    <name evidence="2" type="ORF">GCK72_019137</name>
</gene>
<dbReference type="AlphaFoldDB" id="A0A6A5GDN5"/>
<proteinExistence type="predicted"/>
<comment type="caution">
    <text evidence="2">The sequence shown here is derived from an EMBL/GenBank/DDBJ whole genome shotgun (WGS) entry which is preliminary data.</text>
</comment>
<evidence type="ECO:0000313" key="3">
    <source>
        <dbReference type="Proteomes" id="UP000483820"/>
    </source>
</evidence>
<accession>A0A6A5GDN5</accession>
<dbReference type="KEGG" id="crq:GCK72_019137"/>
<dbReference type="Proteomes" id="UP000483820">
    <property type="component" value="Chromosome V"/>
</dbReference>
<protein>
    <submittedName>
        <fullName evidence="2">Uncharacterized protein</fullName>
    </submittedName>
</protein>
<name>A0A6A5GDN5_CAERE</name>
<dbReference type="GeneID" id="78776753"/>
<feature type="compositionally biased region" description="Polar residues" evidence="1">
    <location>
        <begin position="280"/>
        <end position="295"/>
    </location>
</feature>
<dbReference type="CTD" id="78776753"/>
<organism evidence="2 3">
    <name type="scientific">Caenorhabditis remanei</name>
    <name type="common">Caenorhabditis vulgaris</name>
    <dbReference type="NCBI Taxonomy" id="31234"/>
    <lineage>
        <taxon>Eukaryota</taxon>
        <taxon>Metazoa</taxon>
        <taxon>Ecdysozoa</taxon>
        <taxon>Nematoda</taxon>
        <taxon>Chromadorea</taxon>
        <taxon>Rhabditida</taxon>
        <taxon>Rhabditina</taxon>
        <taxon>Rhabditomorpha</taxon>
        <taxon>Rhabditoidea</taxon>
        <taxon>Rhabditidae</taxon>
        <taxon>Peloderinae</taxon>
        <taxon>Caenorhabditis</taxon>
    </lineage>
</organism>
<reference evidence="2 3" key="1">
    <citation type="submission" date="2019-12" db="EMBL/GenBank/DDBJ databases">
        <title>Chromosome-level assembly of the Caenorhabditis remanei genome.</title>
        <authorList>
            <person name="Teterina A.A."/>
            <person name="Willis J.H."/>
            <person name="Phillips P.C."/>
        </authorList>
    </citation>
    <scope>NUCLEOTIDE SEQUENCE [LARGE SCALE GENOMIC DNA]</scope>
    <source>
        <strain evidence="2 3">PX506</strain>
        <tissue evidence="2">Whole organism</tissue>
    </source>
</reference>
<dbReference type="RefSeq" id="XP_053581806.1">
    <property type="nucleotide sequence ID" value="XM_053732893.1"/>
</dbReference>
<dbReference type="EMBL" id="WUAV01000005">
    <property type="protein sequence ID" value="KAF1752582.1"/>
    <property type="molecule type" value="Genomic_DNA"/>
</dbReference>
<evidence type="ECO:0000256" key="1">
    <source>
        <dbReference type="SAM" id="MobiDB-lite"/>
    </source>
</evidence>
<feature type="region of interest" description="Disordered" evidence="1">
    <location>
        <begin position="280"/>
        <end position="300"/>
    </location>
</feature>
<evidence type="ECO:0000313" key="2">
    <source>
        <dbReference type="EMBL" id="KAF1752582.1"/>
    </source>
</evidence>